<sequence>MKKLVLGLMGVLTALTLTTGISSDKGNNESVTPVIMMMEHGDHGG</sequence>
<name>A0A9W4A0W2_BACTO</name>
<geneLocation type="plasmid" evidence="2">
    <name>pKK2 DNA</name>
</geneLocation>
<proteinExistence type="predicted"/>
<protein>
    <recommendedName>
        <fullName evidence="3">Phr family secreted Rap phosphatase inhibitor</fullName>
    </recommendedName>
</protein>
<dbReference type="RefSeq" id="WP_000737575.1">
    <property type="nucleotide sequence ID" value="NZ_AP014866.1"/>
</dbReference>
<accession>A0A9W4A0W2</accession>
<gene>
    <name evidence="1" type="ORF">KNN_06792</name>
</gene>
<evidence type="ECO:0008006" key="3">
    <source>
        <dbReference type="Google" id="ProtNLM"/>
    </source>
</evidence>
<evidence type="ECO:0000313" key="2">
    <source>
        <dbReference type="Proteomes" id="UP000055316"/>
    </source>
</evidence>
<dbReference type="Proteomes" id="UP000055316">
    <property type="component" value="Plasmid pKK2"/>
</dbReference>
<keyword evidence="1" id="KW-0614">Plasmid</keyword>
<evidence type="ECO:0000313" key="1">
    <source>
        <dbReference type="EMBL" id="BAR87525.1"/>
    </source>
</evidence>
<dbReference type="EMBL" id="AP014866">
    <property type="protein sequence ID" value="BAR87525.1"/>
    <property type="molecule type" value="Genomic_DNA"/>
</dbReference>
<reference evidence="1 2" key="1">
    <citation type="submission" date="2015-05" db="EMBL/GenBank/DDBJ databases">
        <title>Whole genome sequence of Bacillus thuringiensis serovar tolworthi Pasteur Institute Standard strain.</title>
        <authorList>
            <person name="Kanda K."/>
            <person name="Nakashima K."/>
            <person name="Nagano Y."/>
        </authorList>
    </citation>
    <scope>NUCLEOTIDE SEQUENCE [LARGE SCALE GENOMIC DNA]</scope>
    <source>
        <strain evidence="1 2">Pasteur Institute Standard strain</strain>
        <plasmid evidence="2">pKK2 DNA</plasmid>
    </source>
</reference>
<organism evidence="1 2">
    <name type="scientific">Bacillus thuringiensis subsp. tolworthi</name>
    <dbReference type="NCBI Taxonomy" id="1442"/>
    <lineage>
        <taxon>Bacteria</taxon>
        <taxon>Bacillati</taxon>
        <taxon>Bacillota</taxon>
        <taxon>Bacilli</taxon>
        <taxon>Bacillales</taxon>
        <taxon>Bacillaceae</taxon>
        <taxon>Bacillus</taxon>
        <taxon>Bacillus cereus group</taxon>
    </lineage>
</organism>
<dbReference type="AlphaFoldDB" id="A0A9W4A0W2"/>